<evidence type="ECO:0000256" key="5">
    <source>
        <dbReference type="SAM" id="Phobius"/>
    </source>
</evidence>
<accession>X0ZJE8</accession>
<gene>
    <name evidence="7" type="ORF">S01H4_13949</name>
</gene>
<keyword evidence="3 5" id="KW-1133">Transmembrane helix</keyword>
<dbReference type="InterPro" id="IPR011527">
    <property type="entry name" value="ABC1_TM_dom"/>
</dbReference>
<feature type="transmembrane region" description="Helical" evidence="5">
    <location>
        <begin position="170"/>
        <end position="188"/>
    </location>
</feature>
<keyword evidence="4 5" id="KW-0472">Membrane</keyword>
<organism evidence="7">
    <name type="scientific">marine sediment metagenome</name>
    <dbReference type="NCBI Taxonomy" id="412755"/>
    <lineage>
        <taxon>unclassified sequences</taxon>
        <taxon>metagenomes</taxon>
        <taxon>ecological metagenomes</taxon>
    </lineage>
</organism>
<evidence type="ECO:0000256" key="2">
    <source>
        <dbReference type="ARBA" id="ARBA00022692"/>
    </source>
</evidence>
<dbReference type="EMBL" id="BART01006129">
    <property type="protein sequence ID" value="GAG58247.1"/>
    <property type="molecule type" value="Genomic_DNA"/>
</dbReference>
<name>X0ZJE8_9ZZZZ</name>
<feature type="transmembrane region" description="Helical" evidence="5">
    <location>
        <begin position="42"/>
        <end position="71"/>
    </location>
</feature>
<proteinExistence type="predicted"/>
<comment type="subcellular location">
    <subcellularLocation>
        <location evidence="1">Membrane</location>
        <topology evidence="1">Multi-pass membrane protein</topology>
    </subcellularLocation>
</comment>
<evidence type="ECO:0000256" key="1">
    <source>
        <dbReference type="ARBA" id="ARBA00004141"/>
    </source>
</evidence>
<evidence type="ECO:0000313" key="7">
    <source>
        <dbReference type="EMBL" id="GAG58247.1"/>
    </source>
</evidence>
<sequence length="223" mass="25127">PLSYFTEAKKGDVMARISNDVQEIEISIVDSFSMLFRDPFTVILYLVILLTLSLPLTVFVLILLPLSGIIIGRVGRTLRKTSFKGQQRLGELMSQLEETLSGLRIIKAFNGEGKMVEKYLHTNSLYAILLRSATRRRYLASPISEFMATVVLMIIMAYGGSLVLSGMGGMTGENLIFFLIIFSLNPVVSKHDKPKYRLLSWLEKSLPGDSRLGEFRNYLPLKR</sequence>
<dbReference type="SUPFAM" id="SSF90123">
    <property type="entry name" value="ABC transporter transmembrane region"/>
    <property type="match status" value="1"/>
</dbReference>
<evidence type="ECO:0000259" key="6">
    <source>
        <dbReference type="PROSITE" id="PS50929"/>
    </source>
</evidence>
<dbReference type="PANTHER" id="PTHR43394">
    <property type="entry name" value="ATP-DEPENDENT PERMEASE MDL1, MITOCHONDRIAL"/>
    <property type="match status" value="1"/>
</dbReference>
<feature type="domain" description="ABC transmembrane type-1" evidence="6">
    <location>
        <begin position="1"/>
        <end position="182"/>
    </location>
</feature>
<dbReference type="InterPro" id="IPR036640">
    <property type="entry name" value="ABC1_TM_sf"/>
</dbReference>
<dbReference type="GO" id="GO:0005524">
    <property type="term" value="F:ATP binding"/>
    <property type="evidence" value="ECO:0007669"/>
    <property type="project" value="InterPro"/>
</dbReference>
<feature type="transmembrane region" description="Helical" evidence="5">
    <location>
        <begin position="138"/>
        <end position="158"/>
    </location>
</feature>
<keyword evidence="2 5" id="KW-0812">Transmembrane</keyword>
<dbReference type="CDD" id="cd18552">
    <property type="entry name" value="ABC_6TM_MsbA_like"/>
    <property type="match status" value="1"/>
</dbReference>
<evidence type="ECO:0000256" key="3">
    <source>
        <dbReference type="ARBA" id="ARBA00022989"/>
    </source>
</evidence>
<feature type="non-terminal residue" evidence="7">
    <location>
        <position position="1"/>
    </location>
</feature>
<reference evidence="7" key="1">
    <citation type="journal article" date="2014" name="Front. Microbiol.">
        <title>High frequency of phylogenetically diverse reductive dehalogenase-homologous genes in deep subseafloor sedimentary metagenomes.</title>
        <authorList>
            <person name="Kawai M."/>
            <person name="Futagami T."/>
            <person name="Toyoda A."/>
            <person name="Takaki Y."/>
            <person name="Nishi S."/>
            <person name="Hori S."/>
            <person name="Arai W."/>
            <person name="Tsubouchi T."/>
            <person name="Morono Y."/>
            <person name="Uchiyama I."/>
            <person name="Ito T."/>
            <person name="Fujiyama A."/>
            <person name="Inagaki F."/>
            <person name="Takami H."/>
        </authorList>
    </citation>
    <scope>NUCLEOTIDE SEQUENCE</scope>
    <source>
        <strain evidence="7">Expedition CK06-06</strain>
    </source>
</reference>
<dbReference type="GO" id="GO:0015421">
    <property type="term" value="F:ABC-type oligopeptide transporter activity"/>
    <property type="evidence" value="ECO:0007669"/>
    <property type="project" value="TreeGrafter"/>
</dbReference>
<dbReference type="Gene3D" id="1.20.1560.10">
    <property type="entry name" value="ABC transporter type 1, transmembrane domain"/>
    <property type="match status" value="1"/>
</dbReference>
<dbReference type="PANTHER" id="PTHR43394:SF1">
    <property type="entry name" value="ATP-BINDING CASSETTE SUB-FAMILY B MEMBER 10, MITOCHONDRIAL"/>
    <property type="match status" value="1"/>
</dbReference>
<evidence type="ECO:0000256" key="4">
    <source>
        <dbReference type="ARBA" id="ARBA00023136"/>
    </source>
</evidence>
<dbReference type="Pfam" id="PF00664">
    <property type="entry name" value="ABC_membrane"/>
    <property type="match status" value="1"/>
</dbReference>
<dbReference type="PROSITE" id="PS50929">
    <property type="entry name" value="ABC_TM1F"/>
    <property type="match status" value="1"/>
</dbReference>
<dbReference type="InterPro" id="IPR039421">
    <property type="entry name" value="Type_1_exporter"/>
</dbReference>
<dbReference type="AlphaFoldDB" id="X0ZJE8"/>
<protein>
    <recommendedName>
        <fullName evidence="6">ABC transmembrane type-1 domain-containing protein</fullName>
    </recommendedName>
</protein>
<dbReference type="GO" id="GO:0016020">
    <property type="term" value="C:membrane"/>
    <property type="evidence" value="ECO:0007669"/>
    <property type="project" value="UniProtKB-SubCell"/>
</dbReference>
<comment type="caution">
    <text evidence="7">The sequence shown here is derived from an EMBL/GenBank/DDBJ whole genome shotgun (WGS) entry which is preliminary data.</text>
</comment>